<dbReference type="InterPro" id="IPR053896">
    <property type="entry name" value="BTN3A2-like_Ig-C"/>
</dbReference>
<dbReference type="FunFam" id="2.60.40.10:FF:000208">
    <property type="entry name" value="Butyrophilin subfamily 1 member A1"/>
    <property type="match status" value="1"/>
</dbReference>
<dbReference type="SMART" id="SM00449">
    <property type="entry name" value="SPRY"/>
    <property type="match status" value="1"/>
</dbReference>
<organism evidence="14 15">
    <name type="scientific">Lepisosteus oculatus</name>
    <name type="common">Spotted gar</name>
    <dbReference type="NCBI Taxonomy" id="7918"/>
    <lineage>
        <taxon>Eukaryota</taxon>
        <taxon>Metazoa</taxon>
        <taxon>Chordata</taxon>
        <taxon>Craniata</taxon>
        <taxon>Vertebrata</taxon>
        <taxon>Euteleostomi</taxon>
        <taxon>Actinopterygii</taxon>
        <taxon>Neopterygii</taxon>
        <taxon>Holostei</taxon>
        <taxon>Semionotiformes</taxon>
        <taxon>Lepisosteidae</taxon>
        <taxon>Lepisosteus</taxon>
    </lineage>
</organism>
<dbReference type="InterPro" id="IPR013783">
    <property type="entry name" value="Ig-like_fold"/>
</dbReference>
<reference evidence="15" key="1">
    <citation type="submission" date="2011-12" db="EMBL/GenBank/DDBJ databases">
        <title>The Draft Genome of Lepisosteus oculatus.</title>
        <authorList>
            <consortium name="The Broad Institute Genome Assembly &amp; Analysis Group"/>
            <consortium name="Computational R&amp;D Group"/>
            <consortium name="and Sequencing Platform"/>
            <person name="Di Palma F."/>
            <person name="Alfoldi J."/>
            <person name="Johnson J."/>
            <person name="Berlin A."/>
            <person name="Gnerre S."/>
            <person name="Jaffe D."/>
            <person name="MacCallum I."/>
            <person name="Young S."/>
            <person name="Walker B.J."/>
            <person name="Lander E.S."/>
            <person name="Lindblad-Toh K."/>
        </authorList>
    </citation>
    <scope>NUCLEOTIDE SEQUENCE [LARGE SCALE GENOMIC DNA]</scope>
</reference>
<feature type="domain" description="B30.2/SPRY" evidence="12">
    <location>
        <begin position="300"/>
        <end position="494"/>
    </location>
</feature>
<dbReference type="PROSITE" id="PS50835">
    <property type="entry name" value="IG_LIKE"/>
    <property type="match status" value="2"/>
</dbReference>
<keyword evidence="9" id="KW-0393">Immunoglobulin domain</keyword>
<evidence type="ECO:0000313" key="15">
    <source>
        <dbReference type="Proteomes" id="UP000018468"/>
    </source>
</evidence>
<dbReference type="eggNOG" id="ENOG502QSRZ">
    <property type="taxonomic scope" value="Eukaryota"/>
</dbReference>
<accession>W5LVM7</accession>
<feature type="domain" description="Ig-like" evidence="13">
    <location>
        <begin position="159"/>
        <end position="233"/>
    </location>
</feature>
<dbReference type="HOGENOM" id="CLU_013137_22_2_1"/>
<evidence type="ECO:0000256" key="11">
    <source>
        <dbReference type="SAM" id="SignalP"/>
    </source>
</evidence>
<dbReference type="GO" id="GO:0050852">
    <property type="term" value="P:T cell receptor signaling pathway"/>
    <property type="evidence" value="ECO:0000318"/>
    <property type="project" value="GO_Central"/>
</dbReference>
<dbReference type="Pfam" id="PF00622">
    <property type="entry name" value="SPRY"/>
    <property type="match status" value="1"/>
</dbReference>
<dbReference type="InterPro" id="IPR036179">
    <property type="entry name" value="Ig-like_dom_sf"/>
</dbReference>
<dbReference type="SMART" id="SM00406">
    <property type="entry name" value="IGv"/>
    <property type="match status" value="1"/>
</dbReference>
<dbReference type="Ensembl" id="ENSLOCT00000000184.1">
    <property type="protein sequence ID" value="ENSLOCP00000000184.1"/>
    <property type="gene ID" value="ENSLOCG00000000163.1"/>
</dbReference>
<dbReference type="PRINTS" id="PR01407">
    <property type="entry name" value="BUTYPHLNCDUF"/>
</dbReference>
<dbReference type="GeneTree" id="ENSGT01120000271914"/>
<dbReference type="InterPro" id="IPR003599">
    <property type="entry name" value="Ig_sub"/>
</dbReference>
<keyword evidence="15" id="KW-1185">Reference proteome</keyword>
<dbReference type="SMART" id="SM00589">
    <property type="entry name" value="PRY"/>
    <property type="match status" value="1"/>
</dbReference>
<reference evidence="14" key="2">
    <citation type="submission" date="2025-08" db="UniProtKB">
        <authorList>
            <consortium name="Ensembl"/>
        </authorList>
    </citation>
    <scope>IDENTIFICATION</scope>
</reference>
<evidence type="ECO:0000313" key="14">
    <source>
        <dbReference type="Ensembl" id="ENSLOCP00000000184.1"/>
    </source>
</evidence>
<protein>
    <recommendedName>
        <fullName evidence="16">Butyrophilin subfamily 1 member A1-like</fullName>
    </recommendedName>
</protein>
<comment type="similarity">
    <text evidence="2">Belongs to the immunoglobulin superfamily. BTN/MOG family.</text>
</comment>
<evidence type="ECO:0000256" key="10">
    <source>
        <dbReference type="SAM" id="Phobius"/>
    </source>
</evidence>
<dbReference type="SUPFAM" id="SSF48726">
    <property type="entry name" value="Immunoglobulin"/>
    <property type="match status" value="2"/>
</dbReference>
<dbReference type="Gene3D" id="2.60.120.920">
    <property type="match status" value="1"/>
</dbReference>
<evidence type="ECO:0000256" key="9">
    <source>
        <dbReference type="ARBA" id="ARBA00023319"/>
    </source>
</evidence>
<dbReference type="Bgee" id="ENSLOCG00000000163">
    <property type="expression patterns" value="Expressed in intestine and 13 other cell types or tissues"/>
</dbReference>
<dbReference type="AlphaFoldDB" id="W5LVM7"/>
<dbReference type="GO" id="GO:0001817">
    <property type="term" value="P:regulation of cytokine production"/>
    <property type="evidence" value="ECO:0000318"/>
    <property type="project" value="GO_Central"/>
</dbReference>
<evidence type="ECO:0000256" key="3">
    <source>
        <dbReference type="ARBA" id="ARBA00022692"/>
    </source>
</evidence>
<feature type="signal peptide" evidence="11">
    <location>
        <begin position="1"/>
        <end position="26"/>
    </location>
</feature>
<dbReference type="InterPro" id="IPR013320">
    <property type="entry name" value="ConA-like_dom_sf"/>
</dbReference>
<dbReference type="InterPro" id="IPR006574">
    <property type="entry name" value="PRY"/>
</dbReference>
<dbReference type="GO" id="GO:0005102">
    <property type="term" value="F:signaling receptor binding"/>
    <property type="evidence" value="ECO:0000318"/>
    <property type="project" value="GO_Central"/>
</dbReference>
<evidence type="ECO:0000259" key="12">
    <source>
        <dbReference type="PROSITE" id="PS50188"/>
    </source>
</evidence>
<dbReference type="Pfam" id="PF22705">
    <property type="entry name" value="C2-set_3"/>
    <property type="match status" value="1"/>
</dbReference>
<evidence type="ECO:0000256" key="2">
    <source>
        <dbReference type="ARBA" id="ARBA00007591"/>
    </source>
</evidence>
<keyword evidence="6 10" id="KW-0472">Membrane</keyword>
<evidence type="ECO:0000256" key="5">
    <source>
        <dbReference type="ARBA" id="ARBA00022989"/>
    </source>
</evidence>
<comment type="subcellular location">
    <subcellularLocation>
        <location evidence="1">Membrane</location>
        <topology evidence="1">Single-pass type I membrane protein</topology>
    </subcellularLocation>
</comment>
<keyword evidence="8" id="KW-0325">Glycoprotein</keyword>
<feature type="chain" id="PRO_5004865174" description="Butyrophilin subfamily 1 member A1-like" evidence="11">
    <location>
        <begin position="27"/>
        <end position="498"/>
    </location>
</feature>
<dbReference type="PANTHER" id="PTHR24100:SF130">
    <property type="entry name" value="BUTYROPHILIN-LIKE PROTEIN 9"/>
    <property type="match status" value="1"/>
</dbReference>
<dbReference type="InterPro" id="IPR013106">
    <property type="entry name" value="Ig_V-set"/>
</dbReference>
<evidence type="ECO:0008006" key="16">
    <source>
        <dbReference type="Google" id="ProtNLM"/>
    </source>
</evidence>
<dbReference type="PROSITE" id="PS50188">
    <property type="entry name" value="B302_SPRY"/>
    <property type="match status" value="1"/>
</dbReference>
<evidence type="ECO:0000259" key="13">
    <source>
        <dbReference type="PROSITE" id="PS50835"/>
    </source>
</evidence>
<proteinExistence type="inferred from homology"/>
<reference evidence="14" key="3">
    <citation type="submission" date="2025-09" db="UniProtKB">
        <authorList>
            <consortium name="Ensembl"/>
        </authorList>
    </citation>
    <scope>IDENTIFICATION</scope>
</reference>
<evidence type="ECO:0000256" key="8">
    <source>
        <dbReference type="ARBA" id="ARBA00023180"/>
    </source>
</evidence>
<evidence type="ECO:0000256" key="6">
    <source>
        <dbReference type="ARBA" id="ARBA00023136"/>
    </source>
</evidence>
<dbReference type="SMART" id="SM00409">
    <property type="entry name" value="IG"/>
    <property type="match status" value="1"/>
</dbReference>
<dbReference type="GO" id="GO:0009897">
    <property type="term" value="C:external side of plasma membrane"/>
    <property type="evidence" value="ECO:0000318"/>
    <property type="project" value="GO_Central"/>
</dbReference>
<evidence type="ECO:0000256" key="4">
    <source>
        <dbReference type="ARBA" id="ARBA00022729"/>
    </source>
</evidence>
<keyword evidence="3 10" id="KW-0812">Transmembrane</keyword>
<keyword evidence="4 11" id="KW-0732">Signal</keyword>
<dbReference type="InterPro" id="IPR043136">
    <property type="entry name" value="B30.2/SPRY_sf"/>
</dbReference>
<dbReference type="InParanoid" id="W5LVM7"/>
<name>W5LVM7_LEPOC</name>
<dbReference type="InterPro" id="IPR050504">
    <property type="entry name" value="IgSF_BTN/MOG"/>
</dbReference>
<dbReference type="Gene3D" id="2.60.40.10">
    <property type="entry name" value="Immunoglobulins"/>
    <property type="match status" value="2"/>
</dbReference>
<dbReference type="InterPro" id="IPR003879">
    <property type="entry name" value="Butyrophylin_SPRY"/>
</dbReference>
<dbReference type="OMA" id="KYQREKY"/>
<sequence>PLNSKNNSKNSAVLTVLLSLCITISSLHNVLGPADPVVAVAGEDTVLPCYLSPRISAEGLEIRWFRDEPTKPVFLYHNYRPELQNQMLNYKERAALFPKELSKGNTSLRLTRVRGSDHGRYRCFIMSLDFFDDTVIEVDVRAVGTQTAISLETHQAQGVSLGCESKGWFPEPEVVWLDSEGQSLTADPTETHRDSQDLFTVRRQVTVQHSATNRFTCRVQQQQLNQVREAEIDVPSELFPRVSPWMVAFWVILVLVLCALVGLAMIMYRHVKLRTERDTLVREKKSASKEKVVQQTDVETTVDHQVSFRFKDTFSHRTDVTLDPNTAHPDLILSEDRKQVRDGDTRQDLPDNPERFDRCACVLGKDGITSGRHYWEVEVGEKTDWDLGVARESINRKGKITLSPQYGYWTVWLRKANEYKANSSPAVLLPLSQKPQKVGVYVDYEGGQVSFYNVDNWSHIYTFTASFTEKLFPFFSPGPHQGGTNSAPLIICPVSHTD</sequence>
<dbReference type="Pfam" id="PF07686">
    <property type="entry name" value="V-set"/>
    <property type="match status" value="1"/>
</dbReference>
<dbReference type="CDD" id="cd13733">
    <property type="entry name" value="SPRY_PRY_C-I_1"/>
    <property type="match status" value="1"/>
</dbReference>
<feature type="transmembrane region" description="Helical" evidence="10">
    <location>
        <begin position="245"/>
        <end position="268"/>
    </location>
</feature>
<keyword evidence="5 10" id="KW-1133">Transmembrane helix</keyword>
<feature type="domain" description="Ig-like" evidence="13">
    <location>
        <begin position="42"/>
        <end position="123"/>
    </location>
</feature>
<dbReference type="PANTHER" id="PTHR24100">
    <property type="entry name" value="BUTYROPHILIN"/>
    <property type="match status" value="1"/>
</dbReference>
<dbReference type="InterPro" id="IPR003877">
    <property type="entry name" value="SPRY_dom"/>
</dbReference>
<dbReference type="STRING" id="7918.ENSLOCP00000000184"/>
<dbReference type="Proteomes" id="UP000018468">
    <property type="component" value="Unassembled WGS sequence"/>
</dbReference>
<dbReference type="FunFam" id="2.60.40.10:FF:000088">
    <property type="entry name" value="Butyrophilin subfamily 1 member A1"/>
    <property type="match status" value="1"/>
</dbReference>
<dbReference type="SUPFAM" id="SSF49899">
    <property type="entry name" value="Concanavalin A-like lectins/glucanases"/>
    <property type="match status" value="1"/>
</dbReference>
<dbReference type="InterPro" id="IPR007110">
    <property type="entry name" value="Ig-like_dom"/>
</dbReference>
<dbReference type="InterPro" id="IPR001870">
    <property type="entry name" value="B30.2/SPRY"/>
</dbReference>
<dbReference type="FunFam" id="2.60.120.920:FF:000004">
    <property type="entry name" value="Butyrophilin subfamily 1 member A1"/>
    <property type="match status" value="1"/>
</dbReference>
<keyword evidence="7" id="KW-1015">Disulfide bond</keyword>
<evidence type="ECO:0000256" key="1">
    <source>
        <dbReference type="ARBA" id="ARBA00004479"/>
    </source>
</evidence>
<dbReference type="Pfam" id="PF13765">
    <property type="entry name" value="PRY"/>
    <property type="match status" value="1"/>
</dbReference>
<evidence type="ECO:0000256" key="7">
    <source>
        <dbReference type="ARBA" id="ARBA00023157"/>
    </source>
</evidence>